<dbReference type="EMBL" id="JAUHPX010000004">
    <property type="protein sequence ID" value="MDN4488250.1"/>
    <property type="molecule type" value="Genomic_DNA"/>
</dbReference>
<dbReference type="AlphaFoldDB" id="A0AAW7M8X7"/>
<evidence type="ECO:0000259" key="1">
    <source>
        <dbReference type="Pfam" id="PF09995"/>
    </source>
</evidence>
<dbReference type="RefSeq" id="WP_301118644.1">
    <property type="nucleotide sequence ID" value="NZ_JAUHPX010000004.1"/>
</dbReference>
<evidence type="ECO:0000313" key="2">
    <source>
        <dbReference type="EMBL" id="MDN4488250.1"/>
    </source>
</evidence>
<dbReference type="Pfam" id="PF09995">
    <property type="entry name" value="MPAB_Lcp_cat"/>
    <property type="match status" value="1"/>
</dbReference>
<dbReference type="PANTHER" id="PTHR36151">
    <property type="entry name" value="BLR2777 PROTEIN"/>
    <property type="match status" value="1"/>
</dbReference>
<evidence type="ECO:0000313" key="3">
    <source>
        <dbReference type="Proteomes" id="UP001172737"/>
    </source>
</evidence>
<protein>
    <submittedName>
        <fullName evidence="2">Oxygenase MpaB family protein</fullName>
    </submittedName>
</protein>
<organism evidence="2 3">
    <name type="scientific">Demequina lignilytica</name>
    <dbReference type="NCBI Taxonomy" id="3051663"/>
    <lineage>
        <taxon>Bacteria</taxon>
        <taxon>Bacillati</taxon>
        <taxon>Actinomycetota</taxon>
        <taxon>Actinomycetes</taxon>
        <taxon>Micrococcales</taxon>
        <taxon>Demequinaceae</taxon>
        <taxon>Demequina</taxon>
    </lineage>
</organism>
<gene>
    <name evidence="2" type="ORF">QQX10_08725</name>
</gene>
<proteinExistence type="predicted"/>
<keyword evidence="3" id="KW-1185">Reference proteome</keyword>
<dbReference type="PANTHER" id="PTHR36151:SF3">
    <property type="entry name" value="ER-BOUND OXYGENASE MPAB_MPAB'_RUBBER OXYGENASE CATALYTIC DOMAIN-CONTAINING PROTEIN"/>
    <property type="match status" value="1"/>
</dbReference>
<name>A0AAW7M8X7_9MICO</name>
<feature type="domain" description="ER-bound oxygenase mpaB/mpaB'/Rubber oxygenase catalytic" evidence="1">
    <location>
        <begin position="21"/>
        <end position="248"/>
    </location>
</feature>
<sequence length="282" mass="32700">MTTLKAERRHELDGIDTAALREGANWFIQLAGTANVIWQLSYPPVGHGVVESTSPGALFHDPRRRMRTTIGYIAVTMLGRADERAAYRAATNRSHAPVTSPPGTRVPYRAFDPALQQWVAACLYRGAEHAYERVHGPLAGPFREEFYRQGRVFGTTLQMPAEAWPATRDDFEAWWSEHLTRLEMDDRTRAYLWRVLRLEYLGRDLPAPLIRWRIRMTGGYLGPQFRELMRMTWTDDDQRRFERFNRRMAAVQRALPRALREAPLTRPLRDVRKRLAAGRPLF</sequence>
<reference evidence="2" key="1">
    <citation type="submission" date="2023-06" db="EMBL/GenBank/DDBJ databases">
        <title>Sysu t00039.</title>
        <authorList>
            <person name="Gao L."/>
            <person name="Fang B.-Z."/>
            <person name="Li W.-J."/>
        </authorList>
    </citation>
    <scope>NUCLEOTIDE SEQUENCE</scope>
    <source>
        <strain evidence="2">SYSU T00039</strain>
    </source>
</reference>
<dbReference type="InterPro" id="IPR018713">
    <property type="entry name" value="MPAB/Lcp_cat_dom"/>
</dbReference>
<dbReference type="GO" id="GO:0016491">
    <property type="term" value="F:oxidoreductase activity"/>
    <property type="evidence" value="ECO:0007669"/>
    <property type="project" value="InterPro"/>
</dbReference>
<dbReference type="Proteomes" id="UP001172737">
    <property type="component" value="Unassembled WGS sequence"/>
</dbReference>
<comment type="caution">
    <text evidence="2">The sequence shown here is derived from an EMBL/GenBank/DDBJ whole genome shotgun (WGS) entry which is preliminary data.</text>
</comment>
<accession>A0AAW7M8X7</accession>